<organism evidence="1 2">
    <name type="scientific">Timema podura</name>
    <name type="common">Walking stick</name>
    <dbReference type="NCBI Taxonomy" id="61482"/>
    <lineage>
        <taxon>Eukaryota</taxon>
        <taxon>Metazoa</taxon>
        <taxon>Ecdysozoa</taxon>
        <taxon>Arthropoda</taxon>
        <taxon>Hexapoda</taxon>
        <taxon>Insecta</taxon>
        <taxon>Pterygota</taxon>
        <taxon>Neoptera</taxon>
        <taxon>Polyneoptera</taxon>
        <taxon>Phasmatodea</taxon>
        <taxon>Timematodea</taxon>
        <taxon>Timematoidea</taxon>
        <taxon>Timematidae</taxon>
        <taxon>Timema</taxon>
    </lineage>
</organism>
<sequence>MCRIVIGLDIDITIAFDDLMGLCSMVLRFRLIDSVFAEKGSAILEMRLAVTSEASERLRYGGGTATPSFCSSRPVLTPVGSFRSTHLFNPSKMAADRYSVMSDAPQLTRYRDRAHSEVHKLERHNWKMKAETNRRTSFMVHATQV</sequence>
<comment type="caution">
    <text evidence="1">The sequence shown here is derived from an EMBL/GenBank/DDBJ whole genome shotgun (WGS) entry which is preliminary data.</text>
</comment>
<evidence type="ECO:0000313" key="1">
    <source>
        <dbReference type="EMBL" id="CAG2059722.1"/>
    </source>
</evidence>
<keyword evidence="2" id="KW-1185">Reference proteome</keyword>
<reference evidence="1" key="1">
    <citation type="submission" date="2021-03" db="EMBL/GenBank/DDBJ databases">
        <authorList>
            <person name="Tran Van P."/>
        </authorList>
    </citation>
    <scope>NUCLEOTIDE SEQUENCE</scope>
</reference>
<gene>
    <name evidence="1" type="ORF">TPAB3V08_LOCUS6681</name>
</gene>
<accession>A0ABN7NVB1</accession>
<proteinExistence type="predicted"/>
<evidence type="ECO:0000313" key="2">
    <source>
        <dbReference type="Proteomes" id="UP001153148"/>
    </source>
</evidence>
<protein>
    <submittedName>
        <fullName evidence="1">Uncharacterized protein</fullName>
    </submittedName>
</protein>
<dbReference type="EMBL" id="CAJPIN010010340">
    <property type="protein sequence ID" value="CAG2059722.1"/>
    <property type="molecule type" value="Genomic_DNA"/>
</dbReference>
<name>A0ABN7NVB1_TIMPD</name>
<dbReference type="Proteomes" id="UP001153148">
    <property type="component" value="Unassembled WGS sequence"/>
</dbReference>